<evidence type="ECO:0000256" key="2">
    <source>
        <dbReference type="ARBA" id="ARBA00023163"/>
    </source>
</evidence>
<evidence type="ECO:0000313" key="7">
    <source>
        <dbReference type="Proteomes" id="UP000296216"/>
    </source>
</evidence>
<keyword evidence="1" id="KW-0805">Transcription regulation</keyword>
<reference evidence="5" key="3">
    <citation type="journal article" name="MicrobiologyOpen">
        <title>Whole-genome comparison between the type strain of Halobacterium salinarum (DSM 3754(T)) and the laboratory strains R1 and NRC-1.</title>
        <authorList>
            <person name="Pfeiffer F."/>
            <person name="Losensky G."/>
            <person name="Marchfelder A."/>
            <person name="Habermann B."/>
            <person name="Dyall-Smith M."/>
        </authorList>
    </citation>
    <scope>NUCLEOTIDE SEQUENCE</scope>
    <source>
        <strain evidence="5">91-R6</strain>
    </source>
</reference>
<accession>A0A4D6GTF5</accession>
<evidence type="ECO:0000313" key="6">
    <source>
        <dbReference type="EMBL" id="TYO76137.1"/>
    </source>
</evidence>
<dbReference type="EMBL" id="VRYN01000003">
    <property type="protein sequence ID" value="TYO76137.1"/>
    <property type="molecule type" value="Genomic_DNA"/>
</dbReference>
<protein>
    <submittedName>
        <fullName evidence="5">HTH-10 family transcription regulator</fullName>
    </submittedName>
</protein>
<dbReference type="EMBL" id="CP038631">
    <property type="protein sequence ID" value="QCC45025.1"/>
    <property type="molecule type" value="Genomic_DNA"/>
</dbReference>
<evidence type="ECO:0000313" key="8">
    <source>
        <dbReference type="Proteomes" id="UP000323075"/>
    </source>
</evidence>
<reference evidence="6 8" key="2">
    <citation type="submission" date="2019-07" db="EMBL/GenBank/DDBJ databases">
        <title>Genomic Encyclopedia of Archaeal and Bacterial Type Strains, Phase II (KMG-II): from individual species to whole genera.</title>
        <authorList>
            <person name="Goeker M."/>
        </authorList>
    </citation>
    <scope>NUCLEOTIDE SEQUENCE [LARGE SCALE GENOMIC DNA]</scope>
    <source>
        <strain evidence="6 8">DSM 3754</strain>
    </source>
</reference>
<feature type="domain" description="HTH bat-type" evidence="3">
    <location>
        <begin position="153"/>
        <end position="204"/>
    </location>
</feature>
<proteinExistence type="predicted"/>
<dbReference type="Gene3D" id="1.10.10.10">
    <property type="entry name" value="Winged helix-like DNA-binding domain superfamily/Winged helix DNA-binding domain"/>
    <property type="match status" value="1"/>
</dbReference>
<sequence>MQQATLRLAGSGSAYAAATANTDARMQLWCNDHCDLLEISGGGVARVLAAVDARVGIRDRVTEGDTTVAVTEACLRAATADGVEDTLAAHGCLLVPPLTYDDGQKHLQVLALSPAALTDVYHALRADYEITVADKREVSAPASAAPGTQAADLTARQAAVLRAAVDAGYYERPRETTTAALADRFDIARSTLEEHLRRAEGKLARAAVRD</sequence>
<gene>
    <name evidence="6" type="ORF">APQ99_01692</name>
    <name evidence="5" type="ORF">HBSAL_06855</name>
</gene>
<evidence type="ECO:0000259" key="4">
    <source>
        <dbReference type="Pfam" id="PF24280"/>
    </source>
</evidence>
<name>A0A4D6GTF5_HALS9</name>
<dbReference type="PANTHER" id="PTHR34236:SF1">
    <property type="entry name" value="DIMETHYL SULFOXIDE REDUCTASE TRANSCRIPTIONAL ACTIVATOR"/>
    <property type="match status" value="1"/>
</dbReference>
<feature type="domain" description="HVO-A0563 N-terminal" evidence="4">
    <location>
        <begin position="4"/>
        <end position="145"/>
    </location>
</feature>
<dbReference type="AlphaFoldDB" id="A0A4D6GTF5"/>
<dbReference type="Pfam" id="PF24280">
    <property type="entry name" value="HVO_A0563_N"/>
    <property type="match status" value="1"/>
</dbReference>
<dbReference type="Proteomes" id="UP000323075">
    <property type="component" value="Unassembled WGS sequence"/>
</dbReference>
<dbReference type="RefSeq" id="WP_136361425.1">
    <property type="nucleotide sequence ID" value="NZ_VRYN01000003.1"/>
</dbReference>
<reference evidence="5 7" key="1">
    <citation type="journal article" date="2019" name="Microbiol. Resour. Announc.">
        <title>The Genome Sequence of the Halobacterium salinarum Type Strain Is Closely Related to That of Laboratory Strains NRC-1 and R1.</title>
        <authorList>
            <person name="Pfeiffer F."/>
            <person name="Marchfelder A."/>
            <person name="Habermann B."/>
            <person name="Dyall-Smith M.L."/>
        </authorList>
    </citation>
    <scope>NUCLEOTIDE SEQUENCE [LARGE SCALE GENOMIC DNA]</scope>
    <source>
        <strain evidence="5">91-R6</strain>
        <strain evidence="7">ATCC 33171 / DSM 3754 / JCM 8978 / NBRC 102687 / NCIMB 764 / 91-R6</strain>
    </source>
</reference>
<evidence type="ECO:0000259" key="3">
    <source>
        <dbReference type="Pfam" id="PF04967"/>
    </source>
</evidence>
<dbReference type="PANTHER" id="PTHR34236">
    <property type="entry name" value="DIMETHYL SULFOXIDE REDUCTASE TRANSCRIPTIONAL ACTIVATOR"/>
    <property type="match status" value="1"/>
</dbReference>
<dbReference type="Pfam" id="PF04967">
    <property type="entry name" value="HTH_10"/>
    <property type="match status" value="1"/>
</dbReference>
<dbReference type="InterPro" id="IPR056531">
    <property type="entry name" value="HVO_A0563_N"/>
</dbReference>
<organism evidence="5 7">
    <name type="scientific">Halobacterium salinarum (strain ATCC 33171 / DSM 3754 / JCM 8978 / NBRC 102687 / NCIMB 764 / 91-R6)</name>
    <dbReference type="NCBI Taxonomy" id="2597657"/>
    <lineage>
        <taxon>Archaea</taxon>
        <taxon>Methanobacteriati</taxon>
        <taxon>Methanobacteriota</taxon>
        <taxon>Stenosarchaea group</taxon>
        <taxon>Halobacteria</taxon>
        <taxon>Halobacteriales</taxon>
        <taxon>Halobacteriaceae</taxon>
        <taxon>Halobacterium</taxon>
    </lineage>
</organism>
<dbReference type="InterPro" id="IPR036388">
    <property type="entry name" value="WH-like_DNA-bd_sf"/>
</dbReference>
<keyword evidence="2" id="KW-0804">Transcription</keyword>
<dbReference type="Proteomes" id="UP000296216">
    <property type="component" value="Chromosome"/>
</dbReference>
<dbReference type="GeneID" id="62886714"/>
<evidence type="ECO:0000256" key="1">
    <source>
        <dbReference type="ARBA" id="ARBA00023015"/>
    </source>
</evidence>
<dbReference type="InterPro" id="IPR007050">
    <property type="entry name" value="HTH_bacterioopsin"/>
</dbReference>
<evidence type="ECO:0000313" key="5">
    <source>
        <dbReference type="EMBL" id="QCC45025.1"/>
    </source>
</evidence>